<dbReference type="EMBL" id="CP110226">
    <property type="protein sequence ID" value="UZD24019.1"/>
    <property type="molecule type" value="Genomic_DNA"/>
</dbReference>
<reference evidence="2" key="1">
    <citation type="submission" date="2022-10" db="EMBL/GenBank/DDBJ databases">
        <title>Algoriphagus sp. a novel bacteria isolate from halophytes salicornia europaea.</title>
        <authorList>
            <person name="Peng Y."/>
            <person name="Jiang L."/>
            <person name="Lee J."/>
        </authorList>
    </citation>
    <scope>NUCLEOTIDE SEQUENCE</scope>
    <source>
        <strain evidence="2">TR-M5</strain>
    </source>
</reference>
<protein>
    <recommendedName>
        <fullName evidence="4">PorV/PorQ family protein</fullName>
    </recommendedName>
</protein>
<proteinExistence type="predicted"/>
<accession>A0ABY6MKH0</accession>
<keyword evidence="3" id="KW-1185">Reference proteome</keyword>
<evidence type="ECO:0008006" key="4">
    <source>
        <dbReference type="Google" id="ProtNLM"/>
    </source>
</evidence>
<dbReference type="RefSeq" id="WP_264810730.1">
    <property type="nucleotide sequence ID" value="NZ_CP110226.1"/>
</dbReference>
<organism evidence="2 3">
    <name type="scientific">Algoriphagus halophytocola</name>
    <dbReference type="NCBI Taxonomy" id="2991499"/>
    <lineage>
        <taxon>Bacteria</taxon>
        <taxon>Pseudomonadati</taxon>
        <taxon>Bacteroidota</taxon>
        <taxon>Cytophagia</taxon>
        <taxon>Cytophagales</taxon>
        <taxon>Cyclobacteriaceae</taxon>
        <taxon>Algoriphagus</taxon>
    </lineage>
</organism>
<dbReference type="Gene3D" id="2.40.160.60">
    <property type="entry name" value="Outer membrane protein transport protein (OMPP1/FadL/TodX)"/>
    <property type="match status" value="1"/>
</dbReference>
<feature type="chain" id="PRO_5045386594" description="PorV/PorQ family protein" evidence="1">
    <location>
        <begin position="20"/>
        <end position="272"/>
    </location>
</feature>
<sequence length="272" mass="29742">MKHLIFLSFLLLIQTSVMAQISPITQVHGARAQAMGNMRVHGKDAWSYFNNPGGLAYLEQAQISTGFDHRYGLKELSTLDLTGSFPTEHGVLALGVSRFGGKLFNQQSLGIAFANKLGIVAIGGKAEWFQTQMEGFGTGNNLILSLGGIAELSPEFSIGASFFNLNRAKLSQATEERLPTGISMGINYQPVPQLQLQAEVEKDIEVKPVVKLGIEYVLRDWVLLRTGINSNPSRMFFGLGIKLDQLSFDYAYGQNQPLGTTHHISLGLKLGK</sequence>
<evidence type="ECO:0000313" key="2">
    <source>
        <dbReference type="EMBL" id="UZD24019.1"/>
    </source>
</evidence>
<evidence type="ECO:0000313" key="3">
    <source>
        <dbReference type="Proteomes" id="UP001163156"/>
    </source>
</evidence>
<dbReference type="Proteomes" id="UP001163156">
    <property type="component" value="Chromosome"/>
</dbReference>
<feature type="signal peptide" evidence="1">
    <location>
        <begin position="1"/>
        <end position="19"/>
    </location>
</feature>
<evidence type="ECO:0000256" key="1">
    <source>
        <dbReference type="SAM" id="SignalP"/>
    </source>
</evidence>
<name>A0ABY6MKH0_9BACT</name>
<dbReference type="SUPFAM" id="SSF56935">
    <property type="entry name" value="Porins"/>
    <property type="match status" value="1"/>
</dbReference>
<gene>
    <name evidence="2" type="ORF">OM944_05865</name>
</gene>
<keyword evidence="1" id="KW-0732">Signal</keyword>